<dbReference type="AlphaFoldDB" id="A0A9P0EFQ9"/>
<dbReference type="PROSITE" id="PS50157">
    <property type="entry name" value="ZINC_FINGER_C2H2_2"/>
    <property type="match status" value="8"/>
</dbReference>
<keyword evidence="2" id="KW-0677">Repeat</keyword>
<sequence>MQDVKTFRPAMPPSPVPEDLSSSMISRSPGSTEDSDSDEDRFCNGCNSFCSPGHNCTAKEGEQNNNNIDGYSMADLTSKNEFLACLHLKKSPEVREDEEQDCFIQEYRRMKLKGEFPCRLCRSTFPNLRALKGHNRVHMSYGVLQCNLCPYADTDKNGLLRHMRCHNGDRPYECSLCNFAFTTKANCERHLRNRHSATKTDLRGCIIHHDESEKRDAGTMTVEAPLDLSTKRTPAEPVPYPYLDVRMVVKNGVLVPKQKQRRYRTERPFGCDFCTARFTLRSNMERHVKQQHPQFYSARKRRPREEDRISDNVRTALTGQLKRREEDLRDLATVSRLLDNARGTFQQFFGDKQEVSDEEGLVASASDNSSDDKSEPENKKKSAYSLAPNRVSCPYCYRKFPWSSSLRRHILTHTGQKPFKCPHCPLLFTTKSNCDRHLLRKHGSGDRAKRQKLETEQEHMVEGSEMPFKCHLCDTSFAERQETLSHLKEKHGPEYDSLVSKGALESSCEDEEDDSRQRADYANRKVVCAFCLRRFWSAEDLRRHMRTHTGERPFSCSVCSRKFTLKHSMLRHRKKHDQQEEPESDLIGNLLGIRDKSLVDTMIEKGPTDAAKILGLEKNTTS</sequence>
<dbReference type="PANTHER" id="PTHR46451">
    <property type="entry name" value="RAS-RESPONSIVE ELEMENT-BINDING PROTEIN 1"/>
    <property type="match status" value="1"/>
</dbReference>
<evidence type="ECO:0000256" key="3">
    <source>
        <dbReference type="ARBA" id="ARBA00022771"/>
    </source>
</evidence>
<dbReference type="Proteomes" id="UP001152798">
    <property type="component" value="Chromosome 2"/>
</dbReference>
<evidence type="ECO:0000256" key="2">
    <source>
        <dbReference type="ARBA" id="ARBA00022737"/>
    </source>
</evidence>
<feature type="region of interest" description="Disordered" evidence="6">
    <location>
        <begin position="1"/>
        <end position="39"/>
    </location>
</feature>
<evidence type="ECO:0000256" key="6">
    <source>
        <dbReference type="SAM" id="MobiDB-lite"/>
    </source>
</evidence>
<feature type="domain" description="C2H2-type" evidence="7">
    <location>
        <begin position="391"/>
        <end position="418"/>
    </location>
</feature>
<feature type="compositionally biased region" description="Basic and acidic residues" evidence="6">
    <location>
        <begin position="370"/>
        <end position="380"/>
    </location>
</feature>
<keyword evidence="3 5" id="KW-0863">Zinc-finger</keyword>
<feature type="domain" description="C2H2-type" evidence="7">
    <location>
        <begin position="269"/>
        <end position="292"/>
    </location>
</feature>
<dbReference type="PROSITE" id="PS00028">
    <property type="entry name" value="ZINC_FINGER_C2H2_1"/>
    <property type="match status" value="8"/>
</dbReference>
<evidence type="ECO:0000256" key="4">
    <source>
        <dbReference type="ARBA" id="ARBA00022833"/>
    </source>
</evidence>
<proteinExistence type="predicted"/>
<feature type="region of interest" description="Disordered" evidence="6">
    <location>
        <begin position="289"/>
        <end position="311"/>
    </location>
</feature>
<dbReference type="GO" id="GO:0008270">
    <property type="term" value="F:zinc ion binding"/>
    <property type="evidence" value="ECO:0007669"/>
    <property type="project" value="UniProtKB-KW"/>
</dbReference>
<dbReference type="FunFam" id="3.30.160.60:FF:001967">
    <property type="entry name" value="Ras-responsive element-binding protein"/>
    <property type="match status" value="1"/>
</dbReference>
<feature type="domain" description="C2H2-type" evidence="7">
    <location>
        <begin position="468"/>
        <end position="496"/>
    </location>
</feature>
<dbReference type="InterPro" id="IPR052795">
    <property type="entry name" value="RREB1"/>
</dbReference>
<feature type="compositionally biased region" description="Polar residues" evidence="6">
    <location>
        <begin position="20"/>
        <end position="32"/>
    </location>
</feature>
<name>A0A9P0EFQ9_NEZVI</name>
<organism evidence="8 9">
    <name type="scientific">Nezara viridula</name>
    <name type="common">Southern green stink bug</name>
    <name type="synonym">Cimex viridulus</name>
    <dbReference type="NCBI Taxonomy" id="85310"/>
    <lineage>
        <taxon>Eukaryota</taxon>
        <taxon>Metazoa</taxon>
        <taxon>Ecdysozoa</taxon>
        <taxon>Arthropoda</taxon>
        <taxon>Hexapoda</taxon>
        <taxon>Insecta</taxon>
        <taxon>Pterygota</taxon>
        <taxon>Neoptera</taxon>
        <taxon>Paraneoptera</taxon>
        <taxon>Hemiptera</taxon>
        <taxon>Heteroptera</taxon>
        <taxon>Panheteroptera</taxon>
        <taxon>Pentatomomorpha</taxon>
        <taxon>Pentatomoidea</taxon>
        <taxon>Pentatomidae</taxon>
        <taxon>Pentatominae</taxon>
        <taxon>Nezara</taxon>
    </lineage>
</organism>
<dbReference type="GO" id="GO:0000978">
    <property type="term" value="F:RNA polymerase II cis-regulatory region sequence-specific DNA binding"/>
    <property type="evidence" value="ECO:0007669"/>
    <property type="project" value="TreeGrafter"/>
</dbReference>
<keyword evidence="4" id="KW-0862">Zinc</keyword>
<evidence type="ECO:0000313" key="8">
    <source>
        <dbReference type="EMBL" id="CAH1394144.1"/>
    </source>
</evidence>
<dbReference type="GO" id="GO:0005694">
    <property type="term" value="C:chromosome"/>
    <property type="evidence" value="ECO:0007669"/>
    <property type="project" value="UniProtKB-ARBA"/>
</dbReference>
<dbReference type="InterPro" id="IPR036236">
    <property type="entry name" value="Znf_C2H2_sf"/>
</dbReference>
<feature type="domain" description="C2H2-type" evidence="7">
    <location>
        <begin position="144"/>
        <end position="171"/>
    </location>
</feature>
<dbReference type="InterPro" id="IPR013087">
    <property type="entry name" value="Znf_C2H2_type"/>
</dbReference>
<evidence type="ECO:0000256" key="1">
    <source>
        <dbReference type="ARBA" id="ARBA00022723"/>
    </source>
</evidence>
<dbReference type="FunFam" id="3.30.160.60:FF:002512">
    <property type="entry name" value="Pebbled, isoform A"/>
    <property type="match status" value="1"/>
</dbReference>
<dbReference type="FunFam" id="3.30.160.60:FF:002095">
    <property type="entry name" value="ras-responsive element-binding protein 1"/>
    <property type="match status" value="1"/>
</dbReference>
<protein>
    <recommendedName>
        <fullName evidence="7">C2H2-type domain-containing protein</fullName>
    </recommendedName>
</protein>
<dbReference type="Pfam" id="PF00096">
    <property type="entry name" value="zf-C2H2"/>
    <property type="match status" value="1"/>
</dbReference>
<dbReference type="Gene3D" id="3.30.160.60">
    <property type="entry name" value="Classic Zinc Finger"/>
    <property type="match status" value="7"/>
</dbReference>
<feature type="domain" description="C2H2-type" evidence="7">
    <location>
        <begin position="172"/>
        <end position="200"/>
    </location>
</feature>
<dbReference type="GO" id="GO:0001228">
    <property type="term" value="F:DNA-binding transcription activator activity, RNA polymerase II-specific"/>
    <property type="evidence" value="ECO:0007669"/>
    <property type="project" value="TreeGrafter"/>
</dbReference>
<feature type="domain" description="C2H2-type" evidence="7">
    <location>
        <begin position="526"/>
        <end position="553"/>
    </location>
</feature>
<feature type="domain" description="C2H2-type" evidence="7">
    <location>
        <begin position="554"/>
        <end position="581"/>
    </location>
</feature>
<keyword evidence="9" id="KW-1185">Reference proteome</keyword>
<evidence type="ECO:0000256" key="5">
    <source>
        <dbReference type="PROSITE-ProRule" id="PRU00042"/>
    </source>
</evidence>
<keyword evidence="1" id="KW-0479">Metal-binding</keyword>
<dbReference type="PANTHER" id="PTHR46451:SF1">
    <property type="entry name" value="RAS-RESPONSIVE ELEMENT-BINDING PROTEIN 1"/>
    <property type="match status" value="1"/>
</dbReference>
<feature type="region of interest" description="Disordered" evidence="6">
    <location>
        <begin position="359"/>
        <end position="383"/>
    </location>
</feature>
<dbReference type="OrthoDB" id="6077919at2759"/>
<dbReference type="FunFam" id="3.30.160.60:FF:001732">
    <property type="entry name" value="Zgc:162936"/>
    <property type="match status" value="1"/>
</dbReference>
<reference evidence="8" key="1">
    <citation type="submission" date="2022-01" db="EMBL/GenBank/DDBJ databases">
        <authorList>
            <person name="King R."/>
        </authorList>
    </citation>
    <scope>NUCLEOTIDE SEQUENCE</scope>
</reference>
<accession>A0A9P0EFQ9</accession>
<dbReference type="SMART" id="SM00355">
    <property type="entry name" value="ZnF_C2H2"/>
    <property type="match status" value="9"/>
</dbReference>
<dbReference type="SUPFAM" id="SSF57667">
    <property type="entry name" value="beta-beta-alpha zinc fingers"/>
    <property type="match status" value="4"/>
</dbReference>
<evidence type="ECO:0000259" key="7">
    <source>
        <dbReference type="PROSITE" id="PS50157"/>
    </source>
</evidence>
<feature type="domain" description="C2H2-type" evidence="7">
    <location>
        <begin position="116"/>
        <end position="138"/>
    </location>
</feature>
<dbReference type="EMBL" id="OV725078">
    <property type="protein sequence ID" value="CAH1394144.1"/>
    <property type="molecule type" value="Genomic_DNA"/>
</dbReference>
<dbReference type="GO" id="GO:0005634">
    <property type="term" value="C:nucleus"/>
    <property type="evidence" value="ECO:0007669"/>
    <property type="project" value="TreeGrafter"/>
</dbReference>
<dbReference type="FunFam" id="3.30.160.60:FF:001782">
    <property type="entry name" value="Ras-responsive element-binding protein 1a"/>
    <property type="match status" value="1"/>
</dbReference>
<evidence type="ECO:0000313" key="9">
    <source>
        <dbReference type="Proteomes" id="UP001152798"/>
    </source>
</evidence>
<gene>
    <name evidence="8" type="ORF">NEZAVI_LOCUS4687</name>
</gene>